<dbReference type="GO" id="GO:0008270">
    <property type="term" value="F:zinc ion binding"/>
    <property type="evidence" value="ECO:0007669"/>
    <property type="project" value="UniProtKB-KW"/>
</dbReference>
<feature type="compositionally biased region" description="Polar residues" evidence="5">
    <location>
        <begin position="19"/>
        <end position="34"/>
    </location>
</feature>
<feature type="compositionally biased region" description="Pro residues" evidence="5">
    <location>
        <begin position="55"/>
        <end position="71"/>
    </location>
</feature>
<keyword evidence="2 4" id="KW-0863">Zinc-finger</keyword>
<feature type="compositionally biased region" description="Basic and acidic residues" evidence="5">
    <location>
        <begin position="305"/>
        <end position="314"/>
    </location>
</feature>
<feature type="compositionally biased region" description="Pro residues" evidence="5">
    <location>
        <begin position="455"/>
        <end position="464"/>
    </location>
</feature>
<feature type="region of interest" description="Disordered" evidence="5">
    <location>
        <begin position="300"/>
        <end position="346"/>
    </location>
</feature>
<dbReference type="CDD" id="cd15550">
    <property type="entry name" value="PHD_MLL5"/>
    <property type="match status" value="1"/>
</dbReference>
<feature type="region of interest" description="Disordered" evidence="5">
    <location>
        <begin position="660"/>
        <end position="683"/>
    </location>
</feature>
<feature type="compositionally biased region" description="Polar residues" evidence="5">
    <location>
        <begin position="250"/>
        <end position="271"/>
    </location>
</feature>
<sequence>MDRRRTSVTSTSTIRSARETSMQVKNLRSPSVGSLTPKLEEDDDGKPRRTRGRNPLPPTTGPLFPPLPPKQPKNSPKNSPQAPSRSPAVRTPIPQSSSALAAPPEIIPRVIADITPIDSTALEEDAISARSVSPEKVHVPSASNASLTPPPPTSEDTVAEGEEKNELIGDEDQEEKVDDEWDSYRKHRIGRAFGESNNAGEIEIKEEPGLEELGLENGNQDEDGKDEETPIKTRSSKLNGNGFNKFPGSGENTPLATTPLSNTERAGSASRQTRKRRGEDELLLDDHLLPVEIRRTSFSAKKPKKEKEVEKVEEVEQAIEDEEDVPDLDDETSNHEDEDEEEEEEEVKDVTRCVCHKVVDIDTMMIQCDKCNVWQHGECMGIWGDEEAPDEYFCEECKPERHQALLKWIRRQGRKSGTFIPPLPENLRNLHNDRDDYPPSQSKRWAEEIPEEPQEPTPPPPKPPSRSHHKRETTSPIADAHDGRRNARGRQSASSITREKPPSASNKLDNAKGHPAKVTTSGRRARGISSVSPDRDSSSPQPNSAREPKKRSTMNSRDSAYEEAVKAALEASKAEVTSPMAILDGSTNVEDKEKDRGEKRRREDEEEVEDKERVKKGRRKRDEEEDSVKAIHSQKHELFGRYTYQSTSSLTASQAPVIAPSPARRPAASTPVPPAPPAHHEHGTRRAGALAAAPVVYHPLSVESANHLSWWLPEHLSAFADLLPSTNPNALEVPAPKMLGYLPRNHYHNQRYGPFTEERDENGKLVLPKEPSGREVAENEKATLLDPPVRPRYPPKRITTAEMKKRVRNVLEYVGRVQIEEGKRQERARLLGIKNIKLKTTETDGTVNVNVDVDGDVNMDEQPKDVEANINITTNDSPMPEQTKSMQLMDELTRDLINFQECFNSNGFTSPIPPTTATFSNGSGIGLPPTPSLPTESTLPAPAVIPTPTPITIPTPVPVEVASTDLDAAPIPSTEVRTDTESVNTLKEGILEGIEILPLSEPQPEIISKEIIEGEGLDVYKQGIVNTVITTEEEKEVAEKVEGIVAQAEAEIVA</sequence>
<dbReference type="Pfam" id="PF00628">
    <property type="entry name" value="PHD"/>
    <property type="match status" value="1"/>
</dbReference>
<evidence type="ECO:0000256" key="3">
    <source>
        <dbReference type="ARBA" id="ARBA00022833"/>
    </source>
</evidence>
<gene>
    <name evidence="7" type="ORF">L201_003375</name>
</gene>
<feature type="compositionally biased region" description="Basic and acidic residues" evidence="5">
    <location>
        <begin position="428"/>
        <end position="437"/>
    </location>
</feature>
<dbReference type="PROSITE" id="PS01359">
    <property type="entry name" value="ZF_PHD_1"/>
    <property type="match status" value="1"/>
</dbReference>
<evidence type="ECO:0000313" key="7">
    <source>
        <dbReference type="EMBL" id="WWC88464.1"/>
    </source>
</evidence>
<keyword evidence="8" id="KW-1185">Reference proteome</keyword>
<evidence type="ECO:0000256" key="1">
    <source>
        <dbReference type="ARBA" id="ARBA00022723"/>
    </source>
</evidence>
<dbReference type="Proteomes" id="UP001355207">
    <property type="component" value="Chromosome 4"/>
</dbReference>
<proteinExistence type="predicted"/>
<reference evidence="7 8" key="1">
    <citation type="submission" date="2024-01" db="EMBL/GenBank/DDBJ databases">
        <title>Comparative genomics of Cryptococcus and Kwoniella reveals pathogenesis evolution and contrasting modes of karyotype evolution via chromosome fusion or intercentromeric recombination.</title>
        <authorList>
            <person name="Coelho M.A."/>
            <person name="David-Palma M."/>
            <person name="Shea T."/>
            <person name="Bowers K."/>
            <person name="McGinley-Smith S."/>
            <person name="Mohammad A.W."/>
            <person name="Gnirke A."/>
            <person name="Yurkov A.M."/>
            <person name="Nowrousian M."/>
            <person name="Sun S."/>
            <person name="Cuomo C.A."/>
            <person name="Heitman J."/>
        </authorList>
    </citation>
    <scope>NUCLEOTIDE SEQUENCE [LARGE SCALE GENOMIC DNA]</scope>
    <source>
        <strain evidence="7 8">CBS 6074</strain>
    </source>
</reference>
<feature type="compositionally biased region" description="Low complexity" evidence="5">
    <location>
        <begin position="660"/>
        <end position="670"/>
    </location>
</feature>
<keyword evidence="1" id="KW-0479">Metal-binding</keyword>
<evidence type="ECO:0000256" key="5">
    <source>
        <dbReference type="SAM" id="MobiDB-lite"/>
    </source>
</evidence>
<dbReference type="InterPro" id="IPR019787">
    <property type="entry name" value="Znf_PHD-finger"/>
</dbReference>
<evidence type="ECO:0000313" key="8">
    <source>
        <dbReference type="Proteomes" id="UP001355207"/>
    </source>
</evidence>
<feature type="region of interest" description="Disordered" evidence="5">
    <location>
        <begin position="198"/>
        <end position="282"/>
    </location>
</feature>
<evidence type="ECO:0000259" key="6">
    <source>
        <dbReference type="PROSITE" id="PS50016"/>
    </source>
</evidence>
<dbReference type="PANTHER" id="PTHR47793:SF1">
    <property type="entry name" value="HISTONE DEACETYLASE COMPLEX SUBUNIT CTI6"/>
    <property type="match status" value="1"/>
</dbReference>
<feature type="compositionally biased region" description="Low complexity" evidence="5">
    <location>
        <begin position="72"/>
        <end position="81"/>
    </location>
</feature>
<dbReference type="SMART" id="SM00249">
    <property type="entry name" value="PHD"/>
    <property type="match status" value="1"/>
</dbReference>
<feature type="compositionally biased region" description="Polar residues" evidence="5">
    <location>
        <begin position="232"/>
        <end position="242"/>
    </location>
</feature>
<dbReference type="InterPro" id="IPR011011">
    <property type="entry name" value="Znf_FYVE_PHD"/>
</dbReference>
<dbReference type="InterPro" id="IPR053051">
    <property type="entry name" value="HDAC_complex_subunit"/>
</dbReference>
<keyword evidence="3" id="KW-0862">Zinc</keyword>
<feature type="domain" description="PHD-type" evidence="6">
    <location>
        <begin position="350"/>
        <end position="400"/>
    </location>
</feature>
<feature type="region of interest" description="Disordered" evidence="5">
    <location>
        <begin position="416"/>
        <end position="632"/>
    </location>
</feature>
<feature type="region of interest" description="Disordered" evidence="5">
    <location>
        <begin position="125"/>
        <end position="182"/>
    </location>
</feature>
<dbReference type="RefSeq" id="XP_066075227.1">
    <property type="nucleotide sequence ID" value="XM_066219130.1"/>
</dbReference>
<feature type="compositionally biased region" description="Acidic residues" evidence="5">
    <location>
        <begin position="209"/>
        <end position="226"/>
    </location>
</feature>
<dbReference type="InterPro" id="IPR013083">
    <property type="entry name" value="Znf_RING/FYVE/PHD"/>
</dbReference>
<dbReference type="Gene3D" id="3.30.40.10">
    <property type="entry name" value="Zinc/RING finger domain, C3HC4 (zinc finger)"/>
    <property type="match status" value="1"/>
</dbReference>
<dbReference type="EMBL" id="CP144101">
    <property type="protein sequence ID" value="WWC88464.1"/>
    <property type="molecule type" value="Genomic_DNA"/>
</dbReference>
<organism evidence="7 8">
    <name type="scientific">Kwoniella dendrophila CBS 6074</name>
    <dbReference type="NCBI Taxonomy" id="1295534"/>
    <lineage>
        <taxon>Eukaryota</taxon>
        <taxon>Fungi</taxon>
        <taxon>Dikarya</taxon>
        <taxon>Basidiomycota</taxon>
        <taxon>Agaricomycotina</taxon>
        <taxon>Tremellomycetes</taxon>
        <taxon>Tremellales</taxon>
        <taxon>Cryptococcaceae</taxon>
        <taxon>Kwoniella</taxon>
    </lineage>
</organism>
<feature type="compositionally biased region" description="Basic and acidic residues" evidence="5">
    <location>
        <begin position="589"/>
        <end position="603"/>
    </location>
</feature>
<protein>
    <recommendedName>
        <fullName evidence="6">PHD-type domain-containing protein</fullName>
    </recommendedName>
</protein>
<dbReference type="SUPFAM" id="SSF57903">
    <property type="entry name" value="FYVE/PHD zinc finger"/>
    <property type="match status" value="1"/>
</dbReference>
<dbReference type="InterPro" id="IPR001965">
    <property type="entry name" value="Znf_PHD"/>
</dbReference>
<dbReference type="PROSITE" id="PS50016">
    <property type="entry name" value="ZF_PHD_2"/>
    <property type="match status" value="1"/>
</dbReference>
<dbReference type="AlphaFoldDB" id="A0AAX4JUI2"/>
<name>A0AAX4JUI2_9TREE</name>
<feature type="compositionally biased region" description="Acidic residues" evidence="5">
    <location>
        <begin position="315"/>
        <end position="346"/>
    </location>
</feature>
<evidence type="ECO:0000256" key="2">
    <source>
        <dbReference type="ARBA" id="ARBA00022771"/>
    </source>
</evidence>
<accession>A0AAX4JUI2</accession>
<dbReference type="GeneID" id="91094045"/>
<evidence type="ECO:0000256" key="4">
    <source>
        <dbReference type="PROSITE-ProRule" id="PRU00146"/>
    </source>
</evidence>
<dbReference type="PANTHER" id="PTHR47793">
    <property type="entry name" value="HISTONE DEACETYLASE COMPLEX SUBUNIT CTI6"/>
    <property type="match status" value="1"/>
</dbReference>
<feature type="compositionally biased region" description="Acidic residues" evidence="5">
    <location>
        <begin position="168"/>
        <end position="181"/>
    </location>
</feature>
<dbReference type="InterPro" id="IPR019786">
    <property type="entry name" value="Zinc_finger_PHD-type_CS"/>
</dbReference>
<feature type="region of interest" description="Disordered" evidence="5">
    <location>
        <begin position="1"/>
        <end position="107"/>
    </location>
</feature>